<dbReference type="AlphaFoldDB" id="A0A831JW96"/>
<dbReference type="EMBL" id="DRCV01000030">
    <property type="protein sequence ID" value="HDK37515.1"/>
    <property type="molecule type" value="Genomic_DNA"/>
</dbReference>
<protein>
    <recommendedName>
        <fullName evidence="2">CopL family metal-binding regulatory protein</fullName>
    </recommendedName>
</protein>
<sequence>MCALHKKIIAVLLSLLLGLLPLQGVFATDSSMMHFQDAMVDANVGVDMNHEQLSDMVLECDQGEQDSCCSGSSCDVHHCASCVFAAVPTVSSLLLLLSLPFASHLAIFESRITSFTPASLYRPPRA</sequence>
<reference evidence="1" key="1">
    <citation type="journal article" date="2020" name="mSystems">
        <title>Genome- and Community-Level Interaction Insights into Carbon Utilization and Element Cycling Functions of Hydrothermarchaeota in Hydrothermal Sediment.</title>
        <authorList>
            <person name="Zhou Z."/>
            <person name="Liu Y."/>
            <person name="Xu W."/>
            <person name="Pan J."/>
            <person name="Luo Z.H."/>
            <person name="Li M."/>
        </authorList>
    </citation>
    <scope>NUCLEOTIDE SEQUENCE [LARGE SCALE GENOMIC DNA]</scope>
    <source>
        <strain evidence="1">HyVt-26</strain>
    </source>
</reference>
<proteinExistence type="predicted"/>
<name>A0A831JW96_9GAMM</name>
<organism evidence="1">
    <name type="scientific">Thiolapillus brandeum</name>
    <dbReference type="NCBI Taxonomy" id="1076588"/>
    <lineage>
        <taxon>Bacteria</taxon>
        <taxon>Pseudomonadati</taxon>
        <taxon>Pseudomonadota</taxon>
        <taxon>Gammaproteobacteria</taxon>
        <taxon>Chromatiales</taxon>
        <taxon>Sedimenticolaceae</taxon>
        <taxon>Thiolapillus</taxon>
    </lineage>
</organism>
<evidence type="ECO:0000313" key="1">
    <source>
        <dbReference type="EMBL" id="HDK37515.1"/>
    </source>
</evidence>
<gene>
    <name evidence="1" type="ORF">ENG92_00655</name>
</gene>
<dbReference type="Proteomes" id="UP000885822">
    <property type="component" value="Unassembled WGS sequence"/>
</dbReference>
<evidence type="ECO:0008006" key="2">
    <source>
        <dbReference type="Google" id="ProtNLM"/>
    </source>
</evidence>
<accession>A0A831JW96</accession>
<comment type="caution">
    <text evidence="1">The sequence shown here is derived from an EMBL/GenBank/DDBJ whole genome shotgun (WGS) entry which is preliminary data.</text>
</comment>